<dbReference type="Proteomes" id="UP001057375">
    <property type="component" value="Unassembled WGS sequence"/>
</dbReference>
<feature type="compositionally biased region" description="Basic and acidic residues" evidence="1">
    <location>
        <begin position="1"/>
        <end position="18"/>
    </location>
</feature>
<organism evidence="2 3">
    <name type="scientific">Aduncisulcus paluster</name>
    <dbReference type="NCBI Taxonomy" id="2918883"/>
    <lineage>
        <taxon>Eukaryota</taxon>
        <taxon>Metamonada</taxon>
        <taxon>Carpediemonas-like organisms</taxon>
        <taxon>Aduncisulcus</taxon>
    </lineage>
</organism>
<feature type="region of interest" description="Disordered" evidence="1">
    <location>
        <begin position="1"/>
        <end position="36"/>
    </location>
</feature>
<feature type="compositionally biased region" description="Acidic residues" evidence="1">
    <location>
        <begin position="19"/>
        <end position="34"/>
    </location>
</feature>
<dbReference type="EMBL" id="BQXS01009107">
    <property type="protein sequence ID" value="GKT30829.1"/>
    <property type="molecule type" value="Genomic_DNA"/>
</dbReference>
<sequence length="84" mass="9771">SERNRDKKISWETKGVKDEGEDDDEEEGKEDEDPHNELAYLDEILIVAQAEWDEVLEVYKEAVALEMIDKKKESSTDGDERTQK</sequence>
<accession>A0ABQ5KE69</accession>
<keyword evidence="3" id="KW-1185">Reference proteome</keyword>
<proteinExistence type="predicted"/>
<gene>
    <name evidence="2" type="ORF">ADUPG1_005656</name>
</gene>
<protein>
    <submittedName>
        <fullName evidence="2">Uncharacterized protein</fullName>
    </submittedName>
</protein>
<feature type="non-terminal residue" evidence="2">
    <location>
        <position position="1"/>
    </location>
</feature>
<evidence type="ECO:0000313" key="2">
    <source>
        <dbReference type="EMBL" id="GKT30829.1"/>
    </source>
</evidence>
<name>A0ABQ5KE69_9EUKA</name>
<evidence type="ECO:0000313" key="3">
    <source>
        <dbReference type="Proteomes" id="UP001057375"/>
    </source>
</evidence>
<comment type="caution">
    <text evidence="2">The sequence shown here is derived from an EMBL/GenBank/DDBJ whole genome shotgun (WGS) entry which is preliminary data.</text>
</comment>
<feature type="non-terminal residue" evidence="2">
    <location>
        <position position="84"/>
    </location>
</feature>
<reference evidence="2" key="1">
    <citation type="submission" date="2022-03" db="EMBL/GenBank/DDBJ databases">
        <title>Draft genome sequence of Aduncisulcus paluster, a free-living microaerophilic Fornicata.</title>
        <authorList>
            <person name="Yuyama I."/>
            <person name="Kume K."/>
            <person name="Tamura T."/>
            <person name="Inagaki Y."/>
            <person name="Hashimoto T."/>
        </authorList>
    </citation>
    <scope>NUCLEOTIDE SEQUENCE</scope>
    <source>
        <strain evidence="2">NY0171</strain>
    </source>
</reference>
<evidence type="ECO:0000256" key="1">
    <source>
        <dbReference type="SAM" id="MobiDB-lite"/>
    </source>
</evidence>